<dbReference type="InterPro" id="IPR021301">
    <property type="entry name" value="DUF2779"/>
</dbReference>
<dbReference type="STRING" id="572544.Ilyop_0904"/>
<feature type="domain" description="DUF2779" evidence="1">
    <location>
        <begin position="373"/>
        <end position="520"/>
    </location>
</feature>
<organism evidence="2 3">
    <name type="scientific">Ilyobacter polytropus (strain ATCC 51220 / DSM 2926 / LMG 16218 / CuHBu1)</name>
    <dbReference type="NCBI Taxonomy" id="572544"/>
    <lineage>
        <taxon>Bacteria</taxon>
        <taxon>Fusobacteriati</taxon>
        <taxon>Fusobacteriota</taxon>
        <taxon>Fusobacteriia</taxon>
        <taxon>Fusobacteriales</taxon>
        <taxon>Fusobacteriaceae</taxon>
        <taxon>Ilyobacter</taxon>
    </lineage>
</organism>
<reference evidence="2 3" key="1">
    <citation type="journal article" date="2010" name="Stand. Genomic Sci.">
        <title>Complete genome sequence of Ilyobacter polytropus type strain (CuHbu1).</title>
        <authorList>
            <person name="Sikorski J."/>
            <person name="Chertkov O."/>
            <person name="Lapidus A."/>
            <person name="Nolan M."/>
            <person name="Lucas S."/>
            <person name="Del Rio T.G."/>
            <person name="Tice H."/>
            <person name="Cheng J.F."/>
            <person name="Tapia R."/>
            <person name="Han C."/>
            <person name="Goodwin L."/>
            <person name="Pitluck S."/>
            <person name="Liolios K."/>
            <person name="Ivanova N."/>
            <person name="Mavromatis K."/>
            <person name="Mikhailova N."/>
            <person name="Pati A."/>
            <person name="Chen A."/>
            <person name="Palaniappan K."/>
            <person name="Land M."/>
            <person name="Hauser L."/>
            <person name="Chang Y.J."/>
            <person name="Jeffries C.D."/>
            <person name="Brambilla E."/>
            <person name="Yasawong M."/>
            <person name="Rohde M."/>
            <person name="Pukall R."/>
            <person name="Spring S."/>
            <person name="Goker M."/>
            <person name="Woyke T."/>
            <person name="Bristow J."/>
            <person name="Eisen J.A."/>
            <person name="Markowitz V."/>
            <person name="Hugenholtz P."/>
            <person name="Kyrpides N.C."/>
            <person name="Klenk H.P."/>
        </authorList>
    </citation>
    <scope>NUCLEOTIDE SEQUENCE [LARGE SCALE GENOMIC DNA]</scope>
    <source>
        <strain evidence="3">ATCC 51220 / DSM 2926 / LMG 16218 / CuHBu1</strain>
    </source>
</reference>
<sequence length="587" mass="69375">MIISKTKFMNFMKCDKYFEYFRAEEASNPYKEDKNEKFKEILYKLGESVDEENGLNELEAMMPYYNQVESVASEITKKYLPGEVHDRRNPYGQRLFEKEYGENKYFCYTDIVAETENDLNILEVKATSSRKFMDMKYNKIPIFEKGDDNVIRLRETSNPDLLQDKKYMKQREKLLDSGDKVGKYFYDLAYQYFIINGTPDKRTNYYLAVLNHEYVFDGEYSDDRNPIYSQNEDGNELITFIDISPLLNDYEKKIEEDIEYLEGLMETEEFDKPYLDGRCSGCDYESHCWKDIPEKNSILSYIGSHYGFEDDSGTKRQQYDLLNEGYINLLDIPDSWLKRENNIIQRNVVETGEAYTNREKIKDALETLKYPLYHLDFETFPCPLPRFRGEKPYSQSVFQFSLHIEKEPGVCHKEKDHYEFLADSHSDIRENFIKTMLEHIDLEAGGNVIVYNQSFEKTRVKELAEIFPKYKVDLEKLNEKIFDLLYIVKTNSNFYKGLGYSDPEAKLFNYYHEDLDSSFSIKKVLPVFSPLSYEGLAVYDGVQAMLTYADENLLKAKQKELKEYCKQDTWAMVEILEELRKLADQNL</sequence>
<dbReference type="eggNOG" id="COG1468">
    <property type="taxonomic scope" value="Bacteria"/>
</dbReference>
<keyword evidence="3" id="KW-1185">Reference proteome</keyword>
<dbReference type="OrthoDB" id="9783873at2"/>
<evidence type="ECO:0000313" key="3">
    <source>
        <dbReference type="Proteomes" id="UP000006875"/>
    </source>
</evidence>
<proteinExistence type="predicted"/>
<dbReference type="KEGG" id="ipo:Ilyop_0904"/>
<dbReference type="AlphaFoldDB" id="E3H8C2"/>
<evidence type="ECO:0000259" key="1">
    <source>
        <dbReference type="Pfam" id="PF11074"/>
    </source>
</evidence>
<dbReference type="HOGENOM" id="CLU_441239_0_0_0"/>
<evidence type="ECO:0000313" key="2">
    <source>
        <dbReference type="EMBL" id="ADO82689.1"/>
    </source>
</evidence>
<protein>
    <recommendedName>
        <fullName evidence="1">DUF2779 domain-containing protein</fullName>
    </recommendedName>
</protein>
<name>E3H8C2_ILYPC</name>
<dbReference type="RefSeq" id="WP_013387358.1">
    <property type="nucleotide sequence ID" value="NC_014632.1"/>
</dbReference>
<gene>
    <name evidence="2" type="ordered locus">Ilyop_0904</name>
</gene>
<accession>E3H8C2</accession>
<dbReference type="EMBL" id="CP002281">
    <property type="protein sequence ID" value="ADO82689.1"/>
    <property type="molecule type" value="Genomic_DNA"/>
</dbReference>
<dbReference type="Pfam" id="PF11074">
    <property type="entry name" value="DUF2779"/>
    <property type="match status" value="1"/>
</dbReference>
<dbReference type="Proteomes" id="UP000006875">
    <property type="component" value="Chromosome"/>
</dbReference>